<dbReference type="EMBL" id="CP047344">
    <property type="protein sequence ID" value="QIF93954.1"/>
    <property type="molecule type" value="Genomic_DNA"/>
</dbReference>
<dbReference type="Proteomes" id="UP000503287">
    <property type="component" value="Chromosome"/>
</dbReference>
<dbReference type="RefSeq" id="WP_164526243.1">
    <property type="nucleotide sequence ID" value="NZ_CP047344.1"/>
</dbReference>
<accession>A0A6G6SGW6</accession>
<reference evidence="1 2" key="1">
    <citation type="submission" date="2020-01" db="EMBL/GenBank/DDBJ databases">
        <title>The genomic epidemiology of tigecycline resistance gene tet(X) variants in a swine farm in China.</title>
        <authorList>
            <person name="Peng K."/>
            <person name="Li R."/>
        </authorList>
    </citation>
    <scope>NUCLEOTIDE SEQUENCE [LARGE SCALE GENOMIC DNA]</scope>
    <source>
        <strain evidence="1 2">ZN3</strain>
    </source>
</reference>
<evidence type="ECO:0000313" key="2">
    <source>
        <dbReference type="Proteomes" id="UP000503287"/>
    </source>
</evidence>
<organism evidence="1 2">
    <name type="scientific">Proteus vulgaris</name>
    <dbReference type="NCBI Taxonomy" id="585"/>
    <lineage>
        <taxon>Bacteria</taxon>
        <taxon>Pseudomonadati</taxon>
        <taxon>Pseudomonadota</taxon>
        <taxon>Gammaproteobacteria</taxon>
        <taxon>Enterobacterales</taxon>
        <taxon>Morganellaceae</taxon>
        <taxon>Proteus</taxon>
    </lineage>
</organism>
<protein>
    <submittedName>
        <fullName evidence="1">Uncharacterized protein</fullName>
    </submittedName>
</protein>
<keyword evidence="2" id="KW-1185">Reference proteome</keyword>
<name>A0A6G6SGW6_PROVU</name>
<proteinExistence type="predicted"/>
<sequence length="104" mass="11239">MEFKHSPAPWHLRGGVIKNSLLIDDNHNVVASFLTEIKEGDAGLIASAPELLEALQSIQQSMAKHIEVANNIGVEVLADGFYLGHAIDVEEKARQAIAKAIGQQ</sequence>
<dbReference type="AlphaFoldDB" id="A0A6G6SGW6"/>
<evidence type="ECO:0000313" key="1">
    <source>
        <dbReference type="EMBL" id="QIF93954.1"/>
    </source>
</evidence>
<gene>
    <name evidence="1" type="ORF">GTH24_08630</name>
</gene>